<dbReference type="CDD" id="cd14348">
    <property type="entry name" value="UBA_p47"/>
    <property type="match status" value="1"/>
</dbReference>
<dbReference type="SUPFAM" id="SSF46934">
    <property type="entry name" value="UBA-like"/>
    <property type="match status" value="1"/>
</dbReference>
<feature type="non-terminal residue" evidence="2">
    <location>
        <position position="702"/>
    </location>
</feature>
<feature type="compositionally biased region" description="Acidic residues" evidence="1">
    <location>
        <begin position="621"/>
        <end position="633"/>
    </location>
</feature>
<protein>
    <submittedName>
        <fullName evidence="2">Uncharacterized protein</fullName>
    </submittedName>
</protein>
<dbReference type="AlphaFoldDB" id="A0A9P8EVD1"/>
<reference evidence="2" key="1">
    <citation type="journal article" date="2021" name="J Fungi (Basel)">
        <title>Virulence traits and population genomics of the black yeast Aureobasidium melanogenum.</title>
        <authorList>
            <person name="Cernosa A."/>
            <person name="Sun X."/>
            <person name="Gostincar C."/>
            <person name="Fang C."/>
            <person name="Gunde-Cimerman N."/>
            <person name="Song Z."/>
        </authorList>
    </citation>
    <scope>NUCLEOTIDE SEQUENCE</scope>
    <source>
        <strain evidence="2">EXF-9911</strain>
    </source>
</reference>
<dbReference type="OrthoDB" id="5393654at2759"/>
<evidence type="ECO:0000256" key="1">
    <source>
        <dbReference type="SAM" id="MobiDB-lite"/>
    </source>
</evidence>
<accession>A0A9P8EVD1</accession>
<dbReference type="InterPro" id="IPR009060">
    <property type="entry name" value="UBA-like_sf"/>
</dbReference>
<dbReference type="Proteomes" id="UP000779574">
    <property type="component" value="Unassembled WGS sequence"/>
</dbReference>
<evidence type="ECO:0000313" key="3">
    <source>
        <dbReference type="Proteomes" id="UP000779574"/>
    </source>
</evidence>
<reference evidence="2" key="2">
    <citation type="submission" date="2021-08" db="EMBL/GenBank/DDBJ databases">
        <authorList>
            <person name="Gostincar C."/>
            <person name="Sun X."/>
            <person name="Song Z."/>
            <person name="Gunde-Cimerman N."/>
        </authorList>
    </citation>
    <scope>NUCLEOTIDE SEQUENCE</scope>
    <source>
        <strain evidence="2">EXF-9911</strain>
    </source>
</reference>
<organism evidence="2 3">
    <name type="scientific">Aureobasidium melanogenum</name>
    <name type="common">Aureobasidium pullulans var. melanogenum</name>
    <dbReference type="NCBI Taxonomy" id="46634"/>
    <lineage>
        <taxon>Eukaryota</taxon>
        <taxon>Fungi</taxon>
        <taxon>Dikarya</taxon>
        <taxon>Ascomycota</taxon>
        <taxon>Pezizomycotina</taxon>
        <taxon>Dothideomycetes</taxon>
        <taxon>Dothideomycetidae</taxon>
        <taxon>Dothideales</taxon>
        <taxon>Saccotheciaceae</taxon>
        <taxon>Aureobasidium</taxon>
    </lineage>
</organism>
<dbReference type="PANTHER" id="PTHR35179">
    <property type="entry name" value="PROTEIN CBG02620"/>
    <property type="match status" value="1"/>
</dbReference>
<feature type="compositionally biased region" description="Acidic residues" evidence="1">
    <location>
        <begin position="680"/>
        <end position="694"/>
    </location>
</feature>
<feature type="region of interest" description="Disordered" evidence="1">
    <location>
        <begin position="328"/>
        <end position="367"/>
    </location>
</feature>
<name>A0A9P8EVD1_AURME</name>
<feature type="compositionally biased region" description="Basic and acidic residues" evidence="1">
    <location>
        <begin position="336"/>
        <end position="367"/>
    </location>
</feature>
<evidence type="ECO:0000313" key="2">
    <source>
        <dbReference type="EMBL" id="KAG9699475.1"/>
    </source>
</evidence>
<comment type="caution">
    <text evidence="2">The sequence shown here is derived from an EMBL/GenBank/DDBJ whole genome shotgun (WGS) entry which is preliminary data.</text>
</comment>
<dbReference type="Pfam" id="PF14555">
    <property type="entry name" value="UBA_4"/>
    <property type="match status" value="1"/>
</dbReference>
<dbReference type="PANTHER" id="PTHR35179:SF2">
    <property type="entry name" value="START DOMAIN-CONTAINING PROTEIN"/>
    <property type="match status" value="1"/>
</dbReference>
<dbReference type="EMBL" id="JAHFXF010000032">
    <property type="protein sequence ID" value="KAG9699475.1"/>
    <property type="molecule type" value="Genomic_DNA"/>
</dbReference>
<gene>
    <name evidence="2" type="ORF">KCU76_g1472</name>
</gene>
<sequence>MITPTNNMRPQKDIIKVINAQEGCDNHRGGEHRAEITGFEALTSYNWIHKPLDKVLLQTRWSACTPLSTSGCKSVIPVAAKQPGSPLMWHPPSSDLKLNLAPSTDYRDCEHNLSLRNEMDDTVRYMTSLDHRFVSSDIDIFTSDHTLKMLLKFVEGDATPFSILMQKIGKTLFLVEKSNSATMEMDLTRSFQDACTNWPDGLKSLSHQRLIQYKFDGIQCLVRFEADGSLDKTDRLMAAALISDLARSDFSTSTQLDSLVLQMNMQASSTDEIDSAFSAQPLKRPTTGSYATAIKVSPTDYHWSQRETMAEFRIKRQDLIDQVEALKPELPAPTSHPEHIGLGRRDSTLPRPKTLEPEEPKKSETSPIVQHDRYLEQYPISQFCSITKTESGVAQKYLDMVGGEFQAALDLYHDLQNLSNLVARFANVTQTHIQEAKQCLNSCKNDYEKALRLHATKLRLPGKNVTRIFKRAESDRENLQEAIQTKNRKGVPHSALFTLHCASEKSASSRLSLSIDQLVRLWVTRIPSVITAYYDANVNVTSITYTDIRSQIREWERENQHTLVKLSALLKDVKNTARQDRKMILSVDAKYKMEIRRASGTEIDVLSDYHKRLWLDRAREDEEEEEVADDGDGGDAPGASEVGSADGERMDEEDDNADHDESEEETEGQKVKNYLSDTSSDWECEYDSSDDEEVGIDKDKKK</sequence>
<proteinExistence type="predicted"/>
<dbReference type="Gene3D" id="1.10.8.10">
    <property type="entry name" value="DNA helicase RuvA subunit, C-terminal domain"/>
    <property type="match status" value="1"/>
</dbReference>
<feature type="compositionally biased region" description="Acidic residues" evidence="1">
    <location>
        <begin position="649"/>
        <end position="666"/>
    </location>
</feature>
<feature type="region of interest" description="Disordered" evidence="1">
    <location>
        <begin position="617"/>
        <end position="702"/>
    </location>
</feature>